<organism evidence="2 3">
    <name type="scientific">Talaromyces stipitatus (strain ATCC 10500 / CBS 375.48 / QM 6759 / NRRL 1006)</name>
    <name type="common">Penicillium stipitatum</name>
    <dbReference type="NCBI Taxonomy" id="441959"/>
    <lineage>
        <taxon>Eukaryota</taxon>
        <taxon>Fungi</taxon>
        <taxon>Dikarya</taxon>
        <taxon>Ascomycota</taxon>
        <taxon>Pezizomycotina</taxon>
        <taxon>Eurotiomycetes</taxon>
        <taxon>Eurotiomycetidae</taxon>
        <taxon>Eurotiales</taxon>
        <taxon>Trichocomaceae</taxon>
        <taxon>Talaromyces</taxon>
        <taxon>Talaromyces sect. Talaromyces</taxon>
    </lineage>
</organism>
<dbReference type="GO" id="GO:0016747">
    <property type="term" value="F:acyltransferase activity, transferring groups other than amino-acyl groups"/>
    <property type="evidence" value="ECO:0007669"/>
    <property type="project" value="InterPro"/>
</dbReference>
<protein>
    <submittedName>
        <fullName evidence="2">Carboxyphosphonoenolpyruvate phosphonomutase-like protein</fullName>
    </submittedName>
</protein>
<proteinExistence type="predicted"/>
<dbReference type="SUPFAM" id="SSF51621">
    <property type="entry name" value="Phosphoenolpyruvate/pyruvate domain"/>
    <property type="match status" value="1"/>
</dbReference>
<dbReference type="CDD" id="cd04301">
    <property type="entry name" value="NAT_SF"/>
    <property type="match status" value="1"/>
</dbReference>
<dbReference type="eggNOG" id="ENOG502RZTD">
    <property type="taxonomic scope" value="Eukaryota"/>
</dbReference>
<dbReference type="EMBL" id="EQ962652">
    <property type="protein sequence ID" value="EED22629.1"/>
    <property type="molecule type" value="Genomic_DNA"/>
</dbReference>
<dbReference type="Pfam" id="PF13714">
    <property type="entry name" value="PEP_mutase"/>
    <property type="match status" value="1"/>
</dbReference>
<evidence type="ECO:0000259" key="1">
    <source>
        <dbReference type="PROSITE" id="PS51186"/>
    </source>
</evidence>
<evidence type="ECO:0000313" key="3">
    <source>
        <dbReference type="Proteomes" id="UP000001745"/>
    </source>
</evidence>
<dbReference type="SUPFAM" id="SSF55729">
    <property type="entry name" value="Acyl-CoA N-acyltransferases (Nat)"/>
    <property type="match status" value="1"/>
</dbReference>
<gene>
    <name evidence="2" type="ORF">TSTA_061200</name>
</gene>
<dbReference type="RefSeq" id="XP_002340016.1">
    <property type="nucleotide sequence ID" value="XM_002339975.1"/>
</dbReference>
<name>B8LV08_TALSN</name>
<dbReference type="HOGENOM" id="CLU_733987_0_0_1"/>
<sequence>MLVTTGDLNNSKVQSLLVHHFRDLQCKGSADTSFVLDLTALRQPSITIFTAWDGDELLGCGALKELDATHGEIKSMRTAPEHTRKGVAKNIVHHIITEARRRNYTRLSLETGTASAFSDAQRLYQRLGFEECRPFCDYGKRIVLANIYDGASARIVASLPQSHVIATAIYTVAEAAGIKDETLSREELVRSTKAIAASIQNFNKALTVDIRDGYGKMLEITVKELIHAGVVGVNLEDFDNDAKKMYSKSEAADRIRTVLQLVKAAGVPDFVVNARCDTLVNNGESDEVIQRGKAYLQAGTTTVFVWGGSTRGGITRDEVFQLVKAFDGRLNVLLASKNGLSTKELATIGVSRISIGHTLQLAALEKIKEVAQSILSL</sequence>
<dbReference type="InterPro" id="IPR000182">
    <property type="entry name" value="GNAT_dom"/>
</dbReference>
<reference evidence="3" key="1">
    <citation type="journal article" date="2015" name="Genome Announc.">
        <title>Genome sequence of the AIDS-associated pathogen Penicillium marneffei (ATCC18224) and its near taxonomic relative Talaromyces stipitatus (ATCC10500).</title>
        <authorList>
            <person name="Nierman W.C."/>
            <person name="Fedorova-Abrams N.D."/>
            <person name="Andrianopoulos A."/>
        </authorList>
    </citation>
    <scope>NUCLEOTIDE SEQUENCE [LARGE SCALE GENOMIC DNA]</scope>
    <source>
        <strain evidence="3">ATCC 10500 / CBS 375.48 / QM 6759 / NRRL 1006</strain>
    </source>
</reference>
<dbReference type="PROSITE" id="PS51186">
    <property type="entry name" value="GNAT"/>
    <property type="match status" value="1"/>
</dbReference>
<keyword evidence="2" id="KW-0670">Pyruvate</keyword>
<dbReference type="PANTHER" id="PTHR42905">
    <property type="entry name" value="PHOSPHOENOLPYRUVATE CARBOXYLASE"/>
    <property type="match status" value="1"/>
</dbReference>
<dbReference type="VEuPathDB" id="FungiDB:TSTA_061200"/>
<feature type="domain" description="N-acetyltransferase" evidence="1">
    <location>
        <begin position="8"/>
        <end position="154"/>
    </location>
</feature>
<dbReference type="CDD" id="cd00377">
    <property type="entry name" value="ICL_PEPM"/>
    <property type="match status" value="1"/>
</dbReference>
<dbReference type="InterPro" id="IPR039556">
    <property type="entry name" value="ICL/PEPM"/>
</dbReference>
<dbReference type="GeneID" id="8103881"/>
<dbReference type="AlphaFoldDB" id="B8LV08"/>
<accession>B8LV08</accession>
<dbReference type="OrthoDB" id="429143at2759"/>
<dbReference type="InterPro" id="IPR040442">
    <property type="entry name" value="Pyrv_kinase-like_dom_sf"/>
</dbReference>
<evidence type="ECO:0000313" key="2">
    <source>
        <dbReference type="EMBL" id="EED22629.1"/>
    </source>
</evidence>
<dbReference type="Gene3D" id="3.20.20.60">
    <property type="entry name" value="Phosphoenolpyruvate-binding domains"/>
    <property type="match status" value="1"/>
</dbReference>
<dbReference type="PhylomeDB" id="B8LV08"/>
<dbReference type="InterPro" id="IPR016181">
    <property type="entry name" value="Acyl_CoA_acyltransferase"/>
</dbReference>
<dbReference type="Gene3D" id="3.40.630.30">
    <property type="match status" value="1"/>
</dbReference>
<keyword evidence="3" id="KW-1185">Reference proteome</keyword>
<dbReference type="PANTHER" id="PTHR42905:SF16">
    <property type="entry name" value="CARBOXYPHOSPHONOENOLPYRUVATE PHOSPHONOMUTASE-LIKE PROTEIN (AFU_ORTHOLOGUE AFUA_5G07230)"/>
    <property type="match status" value="1"/>
</dbReference>
<dbReference type="Pfam" id="PF00583">
    <property type="entry name" value="Acetyltransf_1"/>
    <property type="match status" value="1"/>
</dbReference>
<dbReference type="InterPro" id="IPR015813">
    <property type="entry name" value="Pyrv/PenolPyrv_kinase-like_dom"/>
</dbReference>
<dbReference type="InParanoid" id="B8LV08"/>
<dbReference type="Proteomes" id="UP000001745">
    <property type="component" value="Unassembled WGS sequence"/>
</dbReference>